<evidence type="ECO:0000313" key="9">
    <source>
        <dbReference type="RefSeq" id="XP_006811852.1"/>
    </source>
</evidence>
<dbReference type="Pfam" id="PF00319">
    <property type="entry name" value="SRF-TF"/>
    <property type="match status" value="1"/>
</dbReference>
<dbReference type="SUPFAM" id="SSF55455">
    <property type="entry name" value="SRF-like"/>
    <property type="match status" value="1"/>
</dbReference>
<evidence type="ECO:0000256" key="2">
    <source>
        <dbReference type="ARBA" id="ARBA00023015"/>
    </source>
</evidence>
<dbReference type="RefSeq" id="XP_006811852.1">
    <property type="nucleotide sequence ID" value="XM_006811789.1"/>
</dbReference>
<evidence type="ECO:0000256" key="1">
    <source>
        <dbReference type="ARBA" id="ARBA00004123"/>
    </source>
</evidence>
<dbReference type="SMART" id="SM00432">
    <property type="entry name" value="MADS"/>
    <property type="match status" value="1"/>
</dbReference>
<sequence>MAEMDTEVTESEHNNLGRKKTHFRGHFKDLSYIEDKKLRQTSVCKRRKTLLSAAHDLHRLTGASVFVKVKYGGMSRYYGSNDLVSDFEGHGLKITKGDSRCVDGTVPVVKPSPQKEFRQFMESFLPCNTHILENEEELPLTSHYLHIHQ</sequence>
<comment type="subcellular location">
    <subcellularLocation>
        <location evidence="1">Nucleus</location>
    </subcellularLocation>
</comment>
<dbReference type="GeneID" id="102810330"/>
<dbReference type="InterPro" id="IPR002100">
    <property type="entry name" value="TF_MADSbox"/>
</dbReference>
<keyword evidence="2" id="KW-0805">Transcription regulation</keyword>
<dbReference type="InterPro" id="IPR036879">
    <property type="entry name" value="TF_MADSbox_sf"/>
</dbReference>
<organism evidence="8 9">
    <name type="scientific">Saccoglossus kowalevskii</name>
    <name type="common">Acorn worm</name>
    <dbReference type="NCBI Taxonomy" id="10224"/>
    <lineage>
        <taxon>Eukaryota</taxon>
        <taxon>Metazoa</taxon>
        <taxon>Hemichordata</taxon>
        <taxon>Enteropneusta</taxon>
        <taxon>Harrimaniidae</taxon>
        <taxon>Saccoglossus</taxon>
    </lineage>
</organism>
<dbReference type="Proteomes" id="UP000694865">
    <property type="component" value="Unplaced"/>
</dbReference>
<proteinExistence type="predicted"/>
<evidence type="ECO:0000256" key="5">
    <source>
        <dbReference type="ARBA" id="ARBA00023242"/>
    </source>
</evidence>
<accession>A0ABM0LVR1</accession>
<dbReference type="PROSITE" id="PS50066">
    <property type="entry name" value="MADS_BOX_2"/>
    <property type="match status" value="1"/>
</dbReference>
<evidence type="ECO:0000256" key="4">
    <source>
        <dbReference type="ARBA" id="ARBA00023163"/>
    </source>
</evidence>
<evidence type="ECO:0000256" key="3">
    <source>
        <dbReference type="ARBA" id="ARBA00023125"/>
    </source>
</evidence>
<keyword evidence="4" id="KW-0804">Transcription</keyword>
<gene>
    <name evidence="9" type="primary">LOC102810330</name>
</gene>
<keyword evidence="8" id="KW-1185">Reference proteome</keyword>
<keyword evidence="5" id="KW-0539">Nucleus</keyword>
<evidence type="ECO:0000256" key="6">
    <source>
        <dbReference type="SAM" id="MobiDB-lite"/>
    </source>
</evidence>
<feature type="domain" description="MADS-box" evidence="7">
    <location>
        <begin position="29"/>
        <end position="69"/>
    </location>
</feature>
<protein>
    <submittedName>
        <fullName evidence="9">Uncharacterized protein LOC102810330</fullName>
    </submittedName>
</protein>
<feature type="region of interest" description="Disordered" evidence="6">
    <location>
        <begin position="1"/>
        <end position="20"/>
    </location>
</feature>
<keyword evidence="3" id="KW-0238">DNA-binding</keyword>
<name>A0ABM0LVR1_SACKO</name>
<evidence type="ECO:0000313" key="8">
    <source>
        <dbReference type="Proteomes" id="UP000694865"/>
    </source>
</evidence>
<reference evidence="9" key="1">
    <citation type="submission" date="2025-08" db="UniProtKB">
        <authorList>
            <consortium name="RefSeq"/>
        </authorList>
    </citation>
    <scope>IDENTIFICATION</scope>
    <source>
        <tissue evidence="9">Testes</tissue>
    </source>
</reference>
<evidence type="ECO:0000259" key="7">
    <source>
        <dbReference type="PROSITE" id="PS50066"/>
    </source>
</evidence>